<name>A0ABQ7TGD6_PHRPL</name>
<dbReference type="PANTHER" id="PTHR11422:SF0">
    <property type="entry name" value="T-CELL SURFACE GLYCOPROTEIN CD4"/>
    <property type="match status" value="1"/>
</dbReference>
<gene>
    <name evidence="3" type="ORF">JD844_009901</name>
</gene>
<evidence type="ECO:0000313" key="4">
    <source>
        <dbReference type="Proteomes" id="UP000826234"/>
    </source>
</evidence>
<dbReference type="SMART" id="SM00409">
    <property type="entry name" value="IG"/>
    <property type="match status" value="2"/>
</dbReference>
<dbReference type="PANTHER" id="PTHR11422">
    <property type="entry name" value="T-CELL SURFACE GLYCOPROTEIN CD4"/>
    <property type="match status" value="1"/>
</dbReference>
<keyword evidence="1" id="KW-0472">Membrane</keyword>
<feature type="non-terminal residue" evidence="3">
    <location>
        <position position="1"/>
    </location>
</feature>
<dbReference type="EMBL" id="JAIPUX010000439">
    <property type="protein sequence ID" value="KAH0628564.1"/>
    <property type="molecule type" value="Genomic_DNA"/>
</dbReference>
<protein>
    <recommendedName>
        <fullName evidence="2">Ig-like domain-containing protein</fullName>
    </recommendedName>
</protein>
<dbReference type="Gene3D" id="1.20.5.900">
    <property type="entry name" value="transmembrane domain of human cd4"/>
    <property type="match status" value="1"/>
</dbReference>
<reference evidence="3 4" key="1">
    <citation type="journal article" date="2022" name="Gigascience">
        <title>A chromosome-level genome assembly and annotation of the desert horned lizard, Phrynosoma platyrhinos, provides insight into chromosomal rearrangements among reptiles.</title>
        <authorList>
            <person name="Koochekian N."/>
            <person name="Ascanio A."/>
            <person name="Farleigh K."/>
            <person name="Card D.C."/>
            <person name="Schield D.R."/>
            <person name="Castoe T.A."/>
            <person name="Jezkova T."/>
        </authorList>
    </citation>
    <scope>NUCLEOTIDE SEQUENCE [LARGE SCALE GENOMIC DNA]</scope>
    <source>
        <strain evidence="3">NK-2021</strain>
    </source>
</reference>
<dbReference type="SUPFAM" id="SSF48726">
    <property type="entry name" value="Immunoglobulin"/>
    <property type="match status" value="2"/>
</dbReference>
<proteinExistence type="predicted"/>
<dbReference type="Gene3D" id="2.60.40.10">
    <property type="entry name" value="Immunoglobulins"/>
    <property type="match status" value="2"/>
</dbReference>
<organism evidence="3 4">
    <name type="scientific">Phrynosoma platyrhinos</name>
    <name type="common">Desert horned lizard</name>
    <dbReference type="NCBI Taxonomy" id="52577"/>
    <lineage>
        <taxon>Eukaryota</taxon>
        <taxon>Metazoa</taxon>
        <taxon>Chordata</taxon>
        <taxon>Craniata</taxon>
        <taxon>Vertebrata</taxon>
        <taxon>Euteleostomi</taxon>
        <taxon>Lepidosauria</taxon>
        <taxon>Squamata</taxon>
        <taxon>Bifurcata</taxon>
        <taxon>Unidentata</taxon>
        <taxon>Episquamata</taxon>
        <taxon>Toxicofera</taxon>
        <taxon>Iguania</taxon>
        <taxon>Phrynosomatidae</taxon>
        <taxon>Phrynosomatinae</taxon>
        <taxon>Phrynosoma</taxon>
    </lineage>
</organism>
<dbReference type="CDD" id="cd00096">
    <property type="entry name" value="Ig"/>
    <property type="match status" value="1"/>
</dbReference>
<keyword evidence="1" id="KW-1133">Transmembrane helix</keyword>
<evidence type="ECO:0000256" key="1">
    <source>
        <dbReference type="SAM" id="Phobius"/>
    </source>
</evidence>
<dbReference type="InterPro" id="IPR021963">
    <property type="entry name" value="Tcell_CD4_Cterm"/>
</dbReference>
<comment type="caution">
    <text evidence="3">The sequence shown here is derived from an EMBL/GenBank/DDBJ whole genome shotgun (WGS) entry which is preliminary data.</text>
</comment>
<evidence type="ECO:0000313" key="3">
    <source>
        <dbReference type="EMBL" id="KAH0628564.1"/>
    </source>
</evidence>
<feature type="domain" description="Ig-like" evidence="2">
    <location>
        <begin position="4"/>
        <end position="97"/>
    </location>
</feature>
<dbReference type="Proteomes" id="UP000826234">
    <property type="component" value="Unassembled WGS sequence"/>
</dbReference>
<keyword evidence="4" id="KW-1185">Reference proteome</keyword>
<dbReference type="PROSITE" id="PS50835">
    <property type="entry name" value="IG_LIKE"/>
    <property type="match status" value="1"/>
</dbReference>
<dbReference type="InterPro" id="IPR036179">
    <property type="entry name" value="Ig-like_dom_sf"/>
</dbReference>
<evidence type="ECO:0000259" key="2">
    <source>
        <dbReference type="PROSITE" id="PS50835"/>
    </source>
</evidence>
<sequence>ITLPVTMASKMNIVAGKTIVLPCPYGMTKARNPTRVVWKYEGAPIINYIPSQGKAFMGISTLFKVDRSATYKLVDEQKGNFSLQLPDGEEGQYSCEVDGEPPRIYDLQRWHEVMTSGKEYSTARIEWLSPHKQKVTGNEPRWTLENNNWKLQIKNLTVQEDHGTWECHVFPGGLQISYDVKVIGFLNALDDNDTRYAAINNSVVLSCPLNINLTKEKSSENFPELQSWDLMKDNKILIKKNIKIANSTFPAKEIPKVQFEDAGKYHCHFTFAKGHLNKTINLIVMKDAVKNGFLLVEILPGVGVMLLIFAGLFACAVKPIKQKRQRAKRMALAKQHLLAKKTCQCERDLTNNYYLT</sequence>
<dbReference type="InterPro" id="IPR003599">
    <property type="entry name" value="Ig_sub"/>
</dbReference>
<keyword evidence="1" id="KW-0812">Transmembrane</keyword>
<accession>A0ABQ7TGD6</accession>
<dbReference type="InterPro" id="IPR013783">
    <property type="entry name" value="Ig-like_fold"/>
</dbReference>
<dbReference type="InterPro" id="IPR007110">
    <property type="entry name" value="Ig-like_dom"/>
</dbReference>
<dbReference type="Pfam" id="PF12104">
    <property type="entry name" value="Tcell_CD4_C"/>
    <property type="match status" value="1"/>
</dbReference>
<feature type="transmembrane region" description="Helical" evidence="1">
    <location>
        <begin position="298"/>
        <end position="320"/>
    </location>
</feature>